<evidence type="ECO:0000256" key="4">
    <source>
        <dbReference type="ARBA" id="ARBA00023163"/>
    </source>
</evidence>
<feature type="domain" description="Zn(2)-C6 fungal-type" evidence="7">
    <location>
        <begin position="60"/>
        <end position="90"/>
    </location>
</feature>
<feature type="compositionally biased region" description="Polar residues" evidence="6">
    <location>
        <begin position="308"/>
        <end position="317"/>
    </location>
</feature>
<dbReference type="Proteomes" id="UP000245783">
    <property type="component" value="Unassembled WGS sequence"/>
</dbReference>
<evidence type="ECO:0000256" key="6">
    <source>
        <dbReference type="SAM" id="MobiDB-lite"/>
    </source>
</evidence>
<dbReference type="GeneID" id="37039648"/>
<feature type="region of interest" description="Disordered" evidence="6">
    <location>
        <begin position="302"/>
        <end position="391"/>
    </location>
</feature>
<dbReference type="PANTHER" id="PTHR47540">
    <property type="entry name" value="THIAMINE REPRESSIBLE GENES REGULATORY PROTEIN THI5"/>
    <property type="match status" value="1"/>
</dbReference>
<dbReference type="InParanoid" id="A0A316W6P6"/>
<feature type="compositionally biased region" description="Basic and acidic residues" evidence="6">
    <location>
        <begin position="767"/>
        <end position="778"/>
    </location>
</feature>
<evidence type="ECO:0000313" key="8">
    <source>
        <dbReference type="EMBL" id="PWN43315.1"/>
    </source>
</evidence>
<dbReference type="SMART" id="SM00066">
    <property type="entry name" value="GAL4"/>
    <property type="match status" value="1"/>
</dbReference>
<dbReference type="PROSITE" id="PS50048">
    <property type="entry name" value="ZN2_CY6_FUNGAL_2"/>
    <property type="match status" value="1"/>
</dbReference>
<dbReference type="OrthoDB" id="39175at2759"/>
<feature type="compositionally biased region" description="Low complexity" evidence="6">
    <location>
        <begin position="528"/>
        <end position="545"/>
    </location>
</feature>
<keyword evidence="9" id="KW-1185">Reference proteome</keyword>
<feature type="compositionally biased region" description="Low complexity" evidence="6">
    <location>
        <begin position="583"/>
        <end position="600"/>
    </location>
</feature>
<evidence type="ECO:0000256" key="3">
    <source>
        <dbReference type="ARBA" id="ARBA00023125"/>
    </source>
</evidence>
<reference evidence="8 9" key="1">
    <citation type="journal article" date="2018" name="Mol. Biol. Evol.">
        <title>Broad Genomic Sampling Reveals a Smut Pathogenic Ancestry of the Fungal Clade Ustilaginomycotina.</title>
        <authorList>
            <person name="Kijpornyongpan T."/>
            <person name="Mondo S.J."/>
            <person name="Barry K."/>
            <person name="Sandor L."/>
            <person name="Lee J."/>
            <person name="Lipzen A."/>
            <person name="Pangilinan J."/>
            <person name="LaButti K."/>
            <person name="Hainaut M."/>
            <person name="Henrissat B."/>
            <person name="Grigoriev I.V."/>
            <person name="Spatafora J.W."/>
            <person name="Aime M.C."/>
        </authorList>
    </citation>
    <scope>NUCLEOTIDE SEQUENCE [LARGE SCALE GENOMIC DNA]</scope>
    <source>
        <strain evidence="8 9">MCA 4658</strain>
    </source>
</reference>
<name>A0A316W6P6_9BASI</name>
<dbReference type="AlphaFoldDB" id="A0A316W6P6"/>
<dbReference type="CDD" id="cd00067">
    <property type="entry name" value="GAL4"/>
    <property type="match status" value="1"/>
</dbReference>
<dbReference type="GO" id="GO:0043565">
    <property type="term" value="F:sequence-specific DNA binding"/>
    <property type="evidence" value="ECO:0007669"/>
    <property type="project" value="TreeGrafter"/>
</dbReference>
<evidence type="ECO:0000256" key="5">
    <source>
        <dbReference type="ARBA" id="ARBA00023242"/>
    </source>
</evidence>
<dbReference type="Gene3D" id="4.10.240.10">
    <property type="entry name" value="Zn(2)-C6 fungal-type DNA-binding domain"/>
    <property type="match status" value="1"/>
</dbReference>
<dbReference type="PANTHER" id="PTHR47540:SF2">
    <property type="entry name" value="ZN(II)2CYS6 TRANSCRIPTION FACTOR (EUROFUNG)"/>
    <property type="match status" value="1"/>
</dbReference>
<feature type="region of interest" description="Disordered" evidence="6">
    <location>
        <begin position="499"/>
        <end position="550"/>
    </location>
</feature>
<comment type="subcellular location">
    <subcellularLocation>
        <location evidence="1">Nucleus</location>
    </subcellularLocation>
</comment>
<organism evidence="8 9">
    <name type="scientific">Ceraceosorus guamensis</name>
    <dbReference type="NCBI Taxonomy" id="1522189"/>
    <lineage>
        <taxon>Eukaryota</taxon>
        <taxon>Fungi</taxon>
        <taxon>Dikarya</taxon>
        <taxon>Basidiomycota</taxon>
        <taxon>Ustilaginomycotina</taxon>
        <taxon>Exobasidiomycetes</taxon>
        <taxon>Ceraceosorales</taxon>
        <taxon>Ceraceosoraceae</taxon>
        <taxon>Ceraceosorus</taxon>
    </lineage>
</organism>
<dbReference type="RefSeq" id="XP_025370475.1">
    <property type="nucleotide sequence ID" value="XM_025517778.1"/>
</dbReference>
<feature type="compositionally biased region" description="Polar residues" evidence="6">
    <location>
        <begin position="669"/>
        <end position="685"/>
    </location>
</feature>
<dbReference type="GO" id="GO:0008270">
    <property type="term" value="F:zinc ion binding"/>
    <property type="evidence" value="ECO:0007669"/>
    <property type="project" value="InterPro"/>
</dbReference>
<feature type="region of interest" description="Disordered" evidence="6">
    <location>
        <begin position="568"/>
        <end position="621"/>
    </location>
</feature>
<protein>
    <recommendedName>
        <fullName evidence="7">Zn(2)-C6 fungal-type domain-containing protein</fullName>
    </recommendedName>
</protein>
<feature type="region of interest" description="Disordered" evidence="6">
    <location>
        <begin position="668"/>
        <end position="791"/>
    </location>
</feature>
<dbReference type="PROSITE" id="PS00463">
    <property type="entry name" value="ZN2_CY6_FUNGAL_1"/>
    <property type="match status" value="1"/>
</dbReference>
<dbReference type="GO" id="GO:0005634">
    <property type="term" value="C:nucleus"/>
    <property type="evidence" value="ECO:0007669"/>
    <property type="project" value="UniProtKB-SubCell"/>
</dbReference>
<feature type="compositionally biased region" description="Polar residues" evidence="6">
    <location>
        <begin position="471"/>
        <end position="484"/>
    </location>
</feature>
<feature type="region of interest" description="Disordered" evidence="6">
    <location>
        <begin position="1"/>
        <end position="52"/>
    </location>
</feature>
<keyword evidence="4" id="KW-0804">Transcription</keyword>
<dbReference type="InterPro" id="IPR001138">
    <property type="entry name" value="Zn2Cys6_DnaBD"/>
</dbReference>
<evidence type="ECO:0000256" key="2">
    <source>
        <dbReference type="ARBA" id="ARBA00023015"/>
    </source>
</evidence>
<proteinExistence type="predicted"/>
<dbReference type="GO" id="GO:0045944">
    <property type="term" value="P:positive regulation of transcription by RNA polymerase II"/>
    <property type="evidence" value="ECO:0007669"/>
    <property type="project" value="TreeGrafter"/>
</dbReference>
<sequence length="791" mass="84369">MSYYPSEPEGSASWNYTIQPRLSREQVSPTDISHGRPASSSRAAVPDSESVKKRGRITMACLHCRQRKIKCDGGQPACSTCTRLRRECVYEAVREEENVATRERKRLGKEAKESRLAALARLGIMLPPASGSMGAPAIHQSGPTRSRPRPMRSTSGRDLAAPYPRIPSEEDPTALHSHHQSLAHSVRRRGVTIGGHEVVDPSSGPFPHRTTLVRFDPSDRVAGRPYQARAFQPPPSPELWSGYGLSSLSQPSTPEETYMLHASMLQSDLATPATPSDVMLPSPWGPPAGLPAQATMRDIDSPTRYAGASNSGTNSLNASAAPTPDAAVAPLPPAASYISPRTTTRAMPSHYLRGPERDGPNSWSRPPTGSVIDTRRRSSYDSPTSDYRRPSRNQAAIYEFFSRVVAGASKPSHGELTTAATSLRPARLDVQTDADLPTGSGSTAWQSAWPPLAPNFQHADSPKHRREISAEQPSDFNNPWLSANDRSASGSTLVSITGTDAEQAGGSGSSASSASRGARGGHMTAKRGGSQLSSSGRNSTSSAASVPTQTEEAAQAYALAMAHSSTTPSHTYLAPADWSSRQNSLGGSPGGSNNSGHSSGVHSWQSGQQQRPLAEGSRATSGAYSMHLGLSSQQTRITGETGWAGVRPDEVFISPDSALSRSMLEMSYDQRSASSGDRATANVPQQRLHDSPYSVDTSGLTRAEAQWLAPPPLSGAPSPDIYWTQPGSAQAQHQLPADQRQPSLGPSLGHRQSFAGVSGELPFWLSPERDHSAERDSTSDMQSPKGHSRQP</sequence>
<evidence type="ECO:0000313" key="9">
    <source>
        <dbReference type="Proteomes" id="UP000245783"/>
    </source>
</evidence>
<feature type="compositionally biased region" description="Polar residues" evidence="6">
    <location>
        <begin position="12"/>
        <end position="31"/>
    </location>
</feature>
<feature type="region of interest" description="Disordered" evidence="6">
    <location>
        <begin position="131"/>
        <end position="177"/>
    </location>
</feature>
<feature type="compositionally biased region" description="Low complexity" evidence="6">
    <location>
        <begin position="318"/>
        <end position="329"/>
    </location>
</feature>
<feature type="compositionally biased region" description="Polar residues" evidence="6">
    <location>
        <begin position="601"/>
        <end position="611"/>
    </location>
</feature>
<dbReference type="STRING" id="1522189.A0A316W6P6"/>
<keyword evidence="3" id="KW-0238">DNA-binding</keyword>
<dbReference type="EMBL" id="KZ819371">
    <property type="protein sequence ID" value="PWN43315.1"/>
    <property type="molecule type" value="Genomic_DNA"/>
</dbReference>
<feature type="compositionally biased region" description="Low complexity" evidence="6">
    <location>
        <begin position="141"/>
        <end position="157"/>
    </location>
</feature>
<keyword evidence="5" id="KW-0539">Nucleus</keyword>
<accession>A0A316W6P6</accession>
<gene>
    <name evidence="8" type="ORF">IE81DRAFT_95583</name>
</gene>
<dbReference type="GO" id="GO:0000981">
    <property type="term" value="F:DNA-binding transcription factor activity, RNA polymerase II-specific"/>
    <property type="evidence" value="ECO:0007669"/>
    <property type="project" value="InterPro"/>
</dbReference>
<dbReference type="Pfam" id="PF00172">
    <property type="entry name" value="Zn_clus"/>
    <property type="match status" value="1"/>
</dbReference>
<evidence type="ECO:0000259" key="7">
    <source>
        <dbReference type="PROSITE" id="PS50048"/>
    </source>
</evidence>
<keyword evidence="2" id="KW-0805">Transcription regulation</keyword>
<dbReference type="InterPro" id="IPR036864">
    <property type="entry name" value="Zn2-C6_fun-type_DNA-bd_sf"/>
</dbReference>
<dbReference type="SUPFAM" id="SSF57701">
    <property type="entry name" value="Zn2/Cys6 DNA-binding domain"/>
    <property type="match status" value="1"/>
</dbReference>
<feature type="region of interest" description="Disordered" evidence="6">
    <location>
        <begin position="432"/>
        <end position="484"/>
    </location>
</feature>
<evidence type="ECO:0000256" key="1">
    <source>
        <dbReference type="ARBA" id="ARBA00004123"/>
    </source>
</evidence>
<dbReference type="InterPro" id="IPR051711">
    <property type="entry name" value="Stress_Response_Reg"/>
</dbReference>